<dbReference type="SMART" id="SM00386">
    <property type="entry name" value="HAT"/>
    <property type="match status" value="5"/>
</dbReference>
<dbReference type="PANTHER" id="PTHR44809:SF1">
    <property type="entry name" value="PROTEIN O-MANNOSYL-TRANSFERASE TMTC1"/>
    <property type="match status" value="1"/>
</dbReference>
<feature type="compositionally biased region" description="Acidic residues" evidence="2">
    <location>
        <begin position="12"/>
        <end position="21"/>
    </location>
</feature>
<proteinExistence type="predicted"/>
<dbReference type="SUPFAM" id="SSF48452">
    <property type="entry name" value="TPR-like"/>
    <property type="match status" value="1"/>
</dbReference>
<dbReference type="OMA" id="DYNTIDM"/>
<evidence type="ECO:0000256" key="1">
    <source>
        <dbReference type="PROSITE-ProRule" id="PRU00339"/>
    </source>
</evidence>
<dbReference type="InterPro" id="IPR052943">
    <property type="entry name" value="TMTC_O-mannosyl-trnsfr"/>
</dbReference>
<feature type="repeat" description="TPR" evidence="1">
    <location>
        <begin position="58"/>
        <end position="91"/>
    </location>
</feature>
<dbReference type="EnsemblProtists" id="EKX31450">
    <property type="protein sequence ID" value="EKX31450"/>
    <property type="gene ID" value="GUITHDRAFT_122358"/>
</dbReference>
<keyword evidence="1" id="KW-0802">TPR repeat</keyword>
<dbReference type="OrthoDB" id="1926212at2759"/>
<reference evidence="3 5" key="1">
    <citation type="journal article" date="2012" name="Nature">
        <title>Algal genomes reveal evolutionary mosaicism and the fate of nucleomorphs.</title>
        <authorList>
            <consortium name="DOE Joint Genome Institute"/>
            <person name="Curtis B.A."/>
            <person name="Tanifuji G."/>
            <person name="Burki F."/>
            <person name="Gruber A."/>
            <person name="Irimia M."/>
            <person name="Maruyama S."/>
            <person name="Arias M.C."/>
            <person name="Ball S.G."/>
            <person name="Gile G.H."/>
            <person name="Hirakawa Y."/>
            <person name="Hopkins J.F."/>
            <person name="Kuo A."/>
            <person name="Rensing S.A."/>
            <person name="Schmutz J."/>
            <person name="Symeonidi A."/>
            <person name="Elias M."/>
            <person name="Eveleigh R.J."/>
            <person name="Herman E.K."/>
            <person name="Klute M.J."/>
            <person name="Nakayama T."/>
            <person name="Obornik M."/>
            <person name="Reyes-Prieto A."/>
            <person name="Armbrust E.V."/>
            <person name="Aves S.J."/>
            <person name="Beiko R.G."/>
            <person name="Coutinho P."/>
            <person name="Dacks J.B."/>
            <person name="Durnford D.G."/>
            <person name="Fast N.M."/>
            <person name="Green B.R."/>
            <person name="Grisdale C.J."/>
            <person name="Hempel F."/>
            <person name="Henrissat B."/>
            <person name="Hoppner M.P."/>
            <person name="Ishida K."/>
            <person name="Kim E."/>
            <person name="Koreny L."/>
            <person name="Kroth P.G."/>
            <person name="Liu Y."/>
            <person name="Malik S.B."/>
            <person name="Maier U.G."/>
            <person name="McRose D."/>
            <person name="Mock T."/>
            <person name="Neilson J.A."/>
            <person name="Onodera N.T."/>
            <person name="Poole A.M."/>
            <person name="Pritham E.J."/>
            <person name="Richards T.A."/>
            <person name="Rocap G."/>
            <person name="Roy S.W."/>
            <person name="Sarai C."/>
            <person name="Schaack S."/>
            <person name="Shirato S."/>
            <person name="Slamovits C.H."/>
            <person name="Spencer D.F."/>
            <person name="Suzuki S."/>
            <person name="Worden A.Z."/>
            <person name="Zauner S."/>
            <person name="Barry K."/>
            <person name="Bell C."/>
            <person name="Bharti A.K."/>
            <person name="Crow J.A."/>
            <person name="Grimwood J."/>
            <person name="Kramer R."/>
            <person name="Lindquist E."/>
            <person name="Lucas S."/>
            <person name="Salamov A."/>
            <person name="McFadden G.I."/>
            <person name="Lane C.E."/>
            <person name="Keeling P.J."/>
            <person name="Gray M.W."/>
            <person name="Grigoriev I.V."/>
            <person name="Archibald J.M."/>
        </authorList>
    </citation>
    <scope>NUCLEOTIDE SEQUENCE</scope>
    <source>
        <strain evidence="3 5">CCMP2712</strain>
    </source>
</reference>
<dbReference type="InterPro" id="IPR003107">
    <property type="entry name" value="HAT"/>
</dbReference>
<dbReference type="GeneID" id="17288170"/>
<evidence type="ECO:0000313" key="5">
    <source>
        <dbReference type="Proteomes" id="UP000011087"/>
    </source>
</evidence>
<dbReference type="PaxDb" id="55529-EKX31450"/>
<dbReference type="Pfam" id="PF13432">
    <property type="entry name" value="TPR_16"/>
    <property type="match status" value="1"/>
</dbReference>
<evidence type="ECO:0000313" key="3">
    <source>
        <dbReference type="EMBL" id="EKX31450.1"/>
    </source>
</evidence>
<dbReference type="KEGG" id="gtt:GUITHDRAFT_122358"/>
<organism evidence="3">
    <name type="scientific">Guillardia theta (strain CCMP2712)</name>
    <name type="common">Cryptophyte</name>
    <dbReference type="NCBI Taxonomy" id="905079"/>
    <lineage>
        <taxon>Eukaryota</taxon>
        <taxon>Cryptophyceae</taxon>
        <taxon>Pyrenomonadales</taxon>
        <taxon>Geminigeraceae</taxon>
        <taxon>Guillardia</taxon>
    </lineage>
</organism>
<dbReference type="InterPro" id="IPR011990">
    <property type="entry name" value="TPR-like_helical_dom_sf"/>
</dbReference>
<name>L1I6F7_GUITC</name>
<dbReference type="Pfam" id="PF14559">
    <property type="entry name" value="TPR_19"/>
    <property type="match status" value="1"/>
</dbReference>
<feature type="compositionally biased region" description="Basic and acidic residues" evidence="2">
    <location>
        <begin position="1"/>
        <end position="11"/>
    </location>
</feature>
<sequence length="346" mass="39451">MQERDVKKEQQQLEDEGEGSDDAAALRELADILQSKNEELEKATRLYQRSIMLNPSDVRTFCNYGRLLHSSGSFDAAEEMYNKALDLDDDHVDTLNNFAVLQHSVRGRQEEAARMYRRVLELRPSDSHCHSNYATLLLETHGLGAMAEAEEHLRRAMELRPDDADALYNFAVLQQELRGDKHKAEEALERVMALNPQDTAALYNYAVMQLEEEEEGRGRGRAEALCRELVERTPEDADALSFYADLLAFRRPEEEQDFTSAERLYRKALLLQPSHVEVLINFGVMLLRAREQPEEALGCFKRALLLVPSREILDRNGQSVKLSELCEQLEQVISDGPGKCQQEGVK</sequence>
<dbReference type="PANTHER" id="PTHR44809">
    <property type="match status" value="1"/>
</dbReference>
<dbReference type="STRING" id="905079.L1I6F7"/>
<evidence type="ECO:0000313" key="4">
    <source>
        <dbReference type="EnsemblProtists" id="EKX31450"/>
    </source>
</evidence>
<accession>L1I6F7</accession>
<dbReference type="eggNOG" id="KOG4626">
    <property type="taxonomic scope" value="Eukaryota"/>
</dbReference>
<reference evidence="5" key="2">
    <citation type="submission" date="2012-11" db="EMBL/GenBank/DDBJ databases">
        <authorList>
            <person name="Kuo A."/>
            <person name="Curtis B.A."/>
            <person name="Tanifuji G."/>
            <person name="Burki F."/>
            <person name="Gruber A."/>
            <person name="Irimia M."/>
            <person name="Maruyama S."/>
            <person name="Arias M.C."/>
            <person name="Ball S.G."/>
            <person name="Gile G.H."/>
            <person name="Hirakawa Y."/>
            <person name="Hopkins J.F."/>
            <person name="Rensing S.A."/>
            <person name="Schmutz J."/>
            <person name="Symeonidi A."/>
            <person name="Elias M."/>
            <person name="Eveleigh R.J."/>
            <person name="Herman E.K."/>
            <person name="Klute M.J."/>
            <person name="Nakayama T."/>
            <person name="Obornik M."/>
            <person name="Reyes-Prieto A."/>
            <person name="Armbrust E.V."/>
            <person name="Aves S.J."/>
            <person name="Beiko R.G."/>
            <person name="Coutinho P."/>
            <person name="Dacks J.B."/>
            <person name="Durnford D.G."/>
            <person name="Fast N.M."/>
            <person name="Green B.R."/>
            <person name="Grisdale C."/>
            <person name="Hempe F."/>
            <person name="Henrissat B."/>
            <person name="Hoppner M.P."/>
            <person name="Ishida K.-I."/>
            <person name="Kim E."/>
            <person name="Koreny L."/>
            <person name="Kroth P.G."/>
            <person name="Liu Y."/>
            <person name="Malik S.-B."/>
            <person name="Maier U.G."/>
            <person name="McRose D."/>
            <person name="Mock T."/>
            <person name="Neilson J.A."/>
            <person name="Onodera N.T."/>
            <person name="Poole A.M."/>
            <person name="Pritham E.J."/>
            <person name="Richards T.A."/>
            <person name="Rocap G."/>
            <person name="Roy S.W."/>
            <person name="Sarai C."/>
            <person name="Schaack S."/>
            <person name="Shirato S."/>
            <person name="Slamovits C.H."/>
            <person name="Spencer D.F."/>
            <person name="Suzuki S."/>
            <person name="Worden A.Z."/>
            <person name="Zauner S."/>
            <person name="Barry K."/>
            <person name="Bell C."/>
            <person name="Bharti A.K."/>
            <person name="Crow J.A."/>
            <person name="Grimwood J."/>
            <person name="Kramer R."/>
            <person name="Lindquist E."/>
            <person name="Lucas S."/>
            <person name="Salamov A."/>
            <person name="McFadden G.I."/>
            <person name="Lane C.E."/>
            <person name="Keeling P.J."/>
            <person name="Gray M.W."/>
            <person name="Grigoriev I.V."/>
            <person name="Archibald J.M."/>
        </authorList>
    </citation>
    <scope>NUCLEOTIDE SEQUENCE</scope>
    <source>
        <strain evidence="5">CCMP2712</strain>
    </source>
</reference>
<dbReference type="AlphaFoldDB" id="L1I6F7"/>
<dbReference type="SMART" id="SM00028">
    <property type="entry name" value="TPR"/>
    <property type="match status" value="6"/>
</dbReference>
<keyword evidence="5" id="KW-1185">Reference proteome</keyword>
<dbReference type="InterPro" id="IPR019734">
    <property type="entry name" value="TPR_rpt"/>
</dbReference>
<dbReference type="PROSITE" id="PS50005">
    <property type="entry name" value="TPR"/>
    <property type="match status" value="1"/>
</dbReference>
<dbReference type="Gene3D" id="1.25.40.10">
    <property type="entry name" value="Tetratricopeptide repeat domain"/>
    <property type="match status" value="3"/>
</dbReference>
<evidence type="ECO:0000256" key="2">
    <source>
        <dbReference type="SAM" id="MobiDB-lite"/>
    </source>
</evidence>
<gene>
    <name evidence="3" type="ORF">GUITHDRAFT_122358</name>
</gene>
<dbReference type="Proteomes" id="UP000011087">
    <property type="component" value="Unassembled WGS sequence"/>
</dbReference>
<dbReference type="HOGENOM" id="CLU_802792_0_0_1"/>
<feature type="region of interest" description="Disordered" evidence="2">
    <location>
        <begin position="1"/>
        <end position="23"/>
    </location>
</feature>
<dbReference type="GO" id="GO:0006396">
    <property type="term" value="P:RNA processing"/>
    <property type="evidence" value="ECO:0007669"/>
    <property type="project" value="InterPro"/>
</dbReference>
<dbReference type="Pfam" id="PF13424">
    <property type="entry name" value="TPR_12"/>
    <property type="match status" value="1"/>
</dbReference>
<dbReference type="EMBL" id="JH993279">
    <property type="protein sequence ID" value="EKX31450.1"/>
    <property type="molecule type" value="Genomic_DNA"/>
</dbReference>
<protein>
    <submittedName>
        <fullName evidence="3 4">Uncharacterized protein</fullName>
    </submittedName>
</protein>
<dbReference type="RefSeq" id="XP_005818430.1">
    <property type="nucleotide sequence ID" value="XM_005818373.1"/>
</dbReference>
<reference evidence="4" key="3">
    <citation type="submission" date="2015-06" db="UniProtKB">
        <authorList>
            <consortium name="EnsemblProtists"/>
        </authorList>
    </citation>
    <scope>IDENTIFICATION</scope>
</reference>